<name>A0AAU7KGS8_9GAMM</name>
<dbReference type="Pfam" id="PF06267">
    <property type="entry name" value="DUF1028"/>
    <property type="match status" value="1"/>
</dbReference>
<dbReference type="PANTHER" id="PTHR39328">
    <property type="entry name" value="BLL2871 PROTEIN"/>
    <property type="match status" value="1"/>
</dbReference>
<dbReference type="SUPFAM" id="SSF56235">
    <property type="entry name" value="N-terminal nucleophile aminohydrolases (Ntn hydrolases)"/>
    <property type="match status" value="1"/>
</dbReference>
<gene>
    <name evidence="1" type="ORF">NFG58_18635</name>
</gene>
<accession>A0AAU7KGS8</accession>
<sequence length="233" mass="24548">MTLSLLHVHPATGTVAALTATGGVAVGGYVHHVWRGVGACATQGRVTHPWYPDGVRRALERGEDARGALARQVDADKGASLRQCLVMDARGRSALHSGADNLATVASCCYPGVAAAGNLLASAKVVEALAHAFVDTCCTNADAVRQGATPEYRDDYEAYLLEGLIDALEVALVEGGDVRGTRSAALRIESFTQAPLDLRVDWCEGDIAGELRALARRVRAPAFADFLASLPRR</sequence>
<reference evidence="1" key="1">
    <citation type="submission" date="2022-06" db="EMBL/GenBank/DDBJ databases">
        <title>A novel DMS-producing enzyme.</title>
        <authorList>
            <person name="Zhang Y."/>
        </authorList>
    </citation>
    <scope>NUCLEOTIDE SEQUENCE</scope>
    <source>
        <strain evidence="1">RT37</strain>
    </source>
</reference>
<organism evidence="1">
    <name type="scientific">Halomonas sp. RT37</name>
    <dbReference type="NCBI Taxonomy" id="2950872"/>
    <lineage>
        <taxon>Bacteria</taxon>
        <taxon>Pseudomonadati</taxon>
        <taxon>Pseudomonadota</taxon>
        <taxon>Gammaproteobacteria</taxon>
        <taxon>Oceanospirillales</taxon>
        <taxon>Halomonadaceae</taxon>
        <taxon>Halomonas</taxon>
    </lineage>
</organism>
<dbReference type="AlphaFoldDB" id="A0AAU7KGS8"/>
<evidence type="ECO:0000313" key="1">
    <source>
        <dbReference type="EMBL" id="XBO70599.1"/>
    </source>
</evidence>
<dbReference type="Gene3D" id="3.60.20.10">
    <property type="entry name" value="Glutamine Phosphoribosylpyrophosphate, subunit 1, domain 1"/>
    <property type="match status" value="1"/>
</dbReference>
<proteinExistence type="predicted"/>
<protein>
    <submittedName>
        <fullName evidence="1">DUF1028 domain-containing protein</fullName>
    </submittedName>
</protein>
<dbReference type="PANTHER" id="PTHR39328:SF1">
    <property type="entry name" value="BLL2871 PROTEIN"/>
    <property type="match status" value="1"/>
</dbReference>
<dbReference type="RefSeq" id="WP_222517087.1">
    <property type="nucleotide sequence ID" value="NZ_CP098827.1"/>
</dbReference>
<dbReference type="InterPro" id="IPR010430">
    <property type="entry name" value="DUF1028"/>
</dbReference>
<dbReference type="EMBL" id="CP098827">
    <property type="protein sequence ID" value="XBO70599.1"/>
    <property type="molecule type" value="Genomic_DNA"/>
</dbReference>
<dbReference type="InterPro" id="IPR029055">
    <property type="entry name" value="Ntn_hydrolases_N"/>
</dbReference>